<dbReference type="KEGG" id="aaf:AURANDRAFT_65577"/>
<evidence type="ECO:0000256" key="5">
    <source>
        <dbReference type="ARBA" id="ARBA00022737"/>
    </source>
</evidence>
<dbReference type="InterPro" id="IPR013057">
    <property type="entry name" value="AA_transpt_TM"/>
</dbReference>
<evidence type="ECO:0000256" key="1">
    <source>
        <dbReference type="ARBA" id="ARBA00004141"/>
    </source>
</evidence>
<evidence type="ECO:0000256" key="12">
    <source>
        <dbReference type="SAM" id="Phobius"/>
    </source>
</evidence>
<keyword evidence="15" id="KW-1185">Reference proteome</keyword>
<feature type="compositionally biased region" description="Acidic residues" evidence="11">
    <location>
        <begin position="459"/>
        <end position="485"/>
    </location>
</feature>
<dbReference type="InParanoid" id="F0YEE7"/>
<dbReference type="GeneID" id="20225398"/>
<reference evidence="14 15" key="1">
    <citation type="journal article" date="2011" name="Proc. Natl. Acad. Sci. U.S.A.">
        <title>Niche of harmful alga Aureococcus anophagefferens revealed through ecogenomics.</title>
        <authorList>
            <person name="Gobler C.J."/>
            <person name="Berry D.L."/>
            <person name="Dyhrman S.T."/>
            <person name="Wilhelm S.W."/>
            <person name="Salamov A."/>
            <person name="Lobanov A.V."/>
            <person name="Zhang Y."/>
            <person name="Collier J.L."/>
            <person name="Wurch L.L."/>
            <person name="Kustka A.B."/>
            <person name="Dill B.D."/>
            <person name="Shah M."/>
            <person name="VerBerkmoes N.C."/>
            <person name="Kuo A."/>
            <person name="Terry A."/>
            <person name="Pangilinan J."/>
            <person name="Lindquist E.A."/>
            <person name="Lucas S."/>
            <person name="Paulsen I.T."/>
            <person name="Hattenrath-Lehmann T.K."/>
            <person name="Talmage S.C."/>
            <person name="Walker E.A."/>
            <person name="Koch F."/>
            <person name="Burson A.M."/>
            <person name="Marcoval M.A."/>
            <person name="Tang Y.Z."/>
            <person name="Lecleir G.R."/>
            <person name="Coyne K.J."/>
            <person name="Berg G.M."/>
            <person name="Bertrand E.M."/>
            <person name="Saito M.A."/>
            <person name="Gladyshev V.N."/>
            <person name="Grigoriev I.V."/>
        </authorList>
    </citation>
    <scope>NUCLEOTIDE SEQUENCE [LARGE SCALE GENOMIC DNA]</scope>
    <source>
        <strain evidence="15">CCMP 1984</strain>
    </source>
</reference>
<dbReference type="GO" id="GO:0008270">
    <property type="term" value="F:zinc ion binding"/>
    <property type="evidence" value="ECO:0007669"/>
    <property type="project" value="UniProtKB-KW"/>
</dbReference>
<keyword evidence="3 12" id="KW-0812">Transmembrane</keyword>
<dbReference type="Gene3D" id="1.20.120.1750">
    <property type="match status" value="1"/>
</dbReference>
<evidence type="ECO:0000256" key="11">
    <source>
        <dbReference type="SAM" id="MobiDB-lite"/>
    </source>
</evidence>
<evidence type="ECO:0000256" key="2">
    <source>
        <dbReference type="ARBA" id="ARBA00022679"/>
    </source>
</evidence>
<evidence type="ECO:0000256" key="6">
    <source>
        <dbReference type="ARBA" id="ARBA00022771"/>
    </source>
</evidence>
<dbReference type="SMART" id="SM00647">
    <property type="entry name" value="IBR"/>
    <property type="match status" value="2"/>
</dbReference>
<evidence type="ECO:0000313" key="14">
    <source>
        <dbReference type="EMBL" id="EGB06542.1"/>
    </source>
</evidence>
<dbReference type="AlphaFoldDB" id="F0YEE7"/>
<keyword evidence="4" id="KW-0479">Metal-binding</keyword>
<dbReference type="GO" id="GO:0015179">
    <property type="term" value="F:L-amino acid transmembrane transporter activity"/>
    <property type="evidence" value="ECO:0007669"/>
    <property type="project" value="TreeGrafter"/>
</dbReference>
<evidence type="ECO:0000256" key="4">
    <source>
        <dbReference type="ARBA" id="ARBA00022723"/>
    </source>
</evidence>
<dbReference type="Proteomes" id="UP000002729">
    <property type="component" value="Unassembled WGS sequence"/>
</dbReference>
<dbReference type="PANTHER" id="PTHR22950:SF349">
    <property type="entry name" value="AMINO ACID TRANSPORTER TRANSMEMBRANE DOMAIN-CONTAINING PROTEIN"/>
    <property type="match status" value="1"/>
</dbReference>
<feature type="region of interest" description="Disordered" evidence="11">
    <location>
        <begin position="459"/>
        <end position="502"/>
    </location>
</feature>
<keyword evidence="7" id="KW-0833">Ubl conjugation pathway</keyword>
<feature type="transmembrane region" description="Helical" evidence="12">
    <location>
        <begin position="46"/>
        <end position="65"/>
    </location>
</feature>
<evidence type="ECO:0000256" key="9">
    <source>
        <dbReference type="ARBA" id="ARBA00022989"/>
    </source>
</evidence>
<protein>
    <recommendedName>
        <fullName evidence="13">RING-type domain-containing protein</fullName>
    </recommendedName>
</protein>
<dbReference type="Pfam" id="PF01490">
    <property type="entry name" value="Aa_trans"/>
    <property type="match status" value="1"/>
</dbReference>
<evidence type="ECO:0000256" key="8">
    <source>
        <dbReference type="ARBA" id="ARBA00022833"/>
    </source>
</evidence>
<comment type="subcellular location">
    <subcellularLocation>
        <location evidence="1">Membrane</location>
        <topology evidence="1">Multi-pass membrane protein</topology>
    </subcellularLocation>
</comment>
<keyword evidence="5" id="KW-0677">Repeat</keyword>
<keyword evidence="10 12" id="KW-0472">Membrane</keyword>
<keyword evidence="6" id="KW-0863">Zinc-finger</keyword>
<dbReference type="InterPro" id="IPR044066">
    <property type="entry name" value="TRIAD_supradom"/>
</dbReference>
<proteinExistence type="predicted"/>
<dbReference type="eggNOG" id="KOG1815">
    <property type="taxonomic scope" value="Eukaryota"/>
</dbReference>
<dbReference type="EMBL" id="GL833134">
    <property type="protein sequence ID" value="EGB06542.1"/>
    <property type="molecule type" value="Genomic_DNA"/>
</dbReference>
<evidence type="ECO:0000256" key="10">
    <source>
        <dbReference type="ARBA" id="ARBA00023136"/>
    </source>
</evidence>
<dbReference type="InterPro" id="IPR002867">
    <property type="entry name" value="IBR_dom"/>
</dbReference>
<dbReference type="RefSeq" id="XP_009038718.1">
    <property type="nucleotide sequence ID" value="XM_009040470.1"/>
</dbReference>
<feature type="transmembrane region" description="Helical" evidence="12">
    <location>
        <begin position="174"/>
        <end position="196"/>
    </location>
</feature>
<dbReference type="SUPFAM" id="SSF57850">
    <property type="entry name" value="RING/U-box"/>
    <property type="match status" value="3"/>
</dbReference>
<organism evidence="15">
    <name type="scientific">Aureococcus anophagefferens</name>
    <name type="common">Harmful bloom alga</name>
    <dbReference type="NCBI Taxonomy" id="44056"/>
    <lineage>
        <taxon>Eukaryota</taxon>
        <taxon>Sar</taxon>
        <taxon>Stramenopiles</taxon>
        <taxon>Ochrophyta</taxon>
        <taxon>Pelagophyceae</taxon>
        <taxon>Pelagomonadales</taxon>
        <taxon>Pelagomonadaceae</taxon>
        <taxon>Aureococcus</taxon>
    </lineage>
</organism>
<dbReference type="GO" id="GO:0016740">
    <property type="term" value="F:transferase activity"/>
    <property type="evidence" value="ECO:0007669"/>
    <property type="project" value="UniProtKB-KW"/>
</dbReference>
<evidence type="ECO:0000256" key="7">
    <source>
        <dbReference type="ARBA" id="ARBA00022786"/>
    </source>
</evidence>
<feature type="transmembrane region" description="Helical" evidence="12">
    <location>
        <begin position="405"/>
        <end position="429"/>
    </location>
</feature>
<keyword evidence="2" id="KW-0808">Transferase</keyword>
<keyword evidence="8" id="KW-0862">Zinc</keyword>
<keyword evidence="9 12" id="KW-1133">Transmembrane helix</keyword>
<feature type="domain" description="RING-type" evidence="13">
    <location>
        <begin position="553"/>
        <end position="771"/>
    </location>
</feature>
<dbReference type="GO" id="GO:0005774">
    <property type="term" value="C:vacuolar membrane"/>
    <property type="evidence" value="ECO:0007669"/>
    <property type="project" value="TreeGrafter"/>
</dbReference>
<gene>
    <name evidence="14" type="ORF">AURANDRAFT_65577</name>
</gene>
<dbReference type="PROSITE" id="PS51873">
    <property type="entry name" value="TRIAD"/>
    <property type="match status" value="1"/>
</dbReference>
<dbReference type="PANTHER" id="PTHR22950">
    <property type="entry name" value="AMINO ACID TRANSPORTER"/>
    <property type="match status" value="1"/>
</dbReference>
<dbReference type="eggNOG" id="KOG1303">
    <property type="taxonomic scope" value="Eukaryota"/>
</dbReference>
<feature type="transmembrane region" description="Helical" evidence="12">
    <location>
        <begin position="109"/>
        <end position="131"/>
    </location>
</feature>
<evidence type="ECO:0000256" key="3">
    <source>
        <dbReference type="ARBA" id="ARBA00022692"/>
    </source>
</evidence>
<feature type="transmembrane region" description="Helical" evidence="12">
    <location>
        <begin position="216"/>
        <end position="237"/>
    </location>
</feature>
<dbReference type="OrthoDB" id="191198at2759"/>
<feature type="transmembrane region" description="Helical" evidence="12">
    <location>
        <begin position="257"/>
        <end position="277"/>
    </location>
</feature>
<feature type="transmembrane region" description="Helical" evidence="12">
    <location>
        <begin position="356"/>
        <end position="385"/>
    </location>
</feature>
<accession>F0YEE7</accession>
<name>F0YEE7_AURAN</name>
<evidence type="ECO:0000259" key="13">
    <source>
        <dbReference type="PROSITE" id="PS51873"/>
    </source>
</evidence>
<dbReference type="Pfam" id="PF01485">
    <property type="entry name" value="IBR"/>
    <property type="match status" value="2"/>
</dbReference>
<evidence type="ECO:0000313" key="15">
    <source>
        <dbReference type="Proteomes" id="UP000002729"/>
    </source>
</evidence>
<sequence>MTSEKAALVDDVEAGGRGGGDATFGMTVITLMKICVGTGVLAVPHAFSGAGVVPGFGMLFALLCWNDWSANRLLACRDLLSDDERRRFEAPGGESPLGALARVVAGPRVATSVEVCLCVLMFGVATAYFVALHDFLAATPLGPALARAPRGVDTFAAACLALPLSLVDDIGALAYAGAAGLCAIFVSFACIVTYGVEERTAVGWAQADGFTWMTPTSVSALASGFGVLAFCFGVAPLALQLEASMAEPRRFASAQRYALGVAFLAYAATGAGVARLYDGLPCAPDGVAGNVLDDLPRGAPWTTAPSAVRVAMSVVCVFSAPIGVVSSGEILEAALPPLAPGRRPLFLRRLAVRGGVAFGAATVAAAVPVFALIVALVGCLAVSFLSFVLPPYLHLKLALSREPAAVALDAAATVLGVVVVVFTTSLTALTTAAEVARAAAPPPVVQSGHVSVLMASFEEDSDLQEESDDYSYESGEDDNASDSEAETSPPQQPYPVSLSEEEVASEARRRATAVQRALGCSAFAARVALRLGRWQHAAAVRDAAAPDAAAADDGNSCAVCYGDGLALVANERCGHGFCGDCWRGFLAVAPGLDAGCPSAGCGRLPSDAVVARVFGADSPEAARRAALWANSLVDDGADARWCPRGCGRAVLFDASGDAARCAEARCDCDDSNRFCGRCGLDAHAPATCEDAVTWVRKREEDATVAADAAVAAKVKRCPNPACGCAVEKNGGCNYMRCASCREFWCWHCGAWGGGPSRRDPPHHLFFCNDPATSFATLEDDGRYAFYSERSAAHGASRAFATTQLEKSHKLAKKIAAGSADPDASFLPNAVALVVRCRATLEWSYCFAYYERDDDKRRLFAFAQKQLETFTEELSGLTEQKAADVADARRRIVFLAAALTKYRANIADWGA</sequence>